<evidence type="ECO:0000313" key="11">
    <source>
        <dbReference type="Proteomes" id="UP000611554"/>
    </source>
</evidence>
<dbReference type="PANTHER" id="PTHR43620">
    <property type="entry name" value="GLYCEROPHOSPHORYL DIESTER PHOSPHODIESTERASE"/>
    <property type="match status" value="1"/>
</dbReference>
<proteinExistence type="inferred from homology"/>
<evidence type="ECO:0000256" key="6">
    <source>
        <dbReference type="ARBA" id="ARBA00047512"/>
    </source>
</evidence>
<gene>
    <name evidence="10" type="ORF">GCM10010140_37510</name>
</gene>
<evidence type="ECO:0000256" key="1">
    <source>
        <dbReference type="ARBA" id="ARBA00007277"/>
    </source>
</evidence>
<evidence type="ECO:0000256" key="8">
    <source>
        <dbReference type="SAM" id="SignalP"/>
    </source>
</evidence>
<dbReference type="Proteomes" id="UP000611554">
    <property type="component" value="Unassembled WGS sequence"/>
</dbReference>
<comment type="similarity">
    <text evidence="1">Belongs to the glycerophosphoryl diester phosphodiesterase family.</text>
</comment>
<keyword evidence="11" id="KW-1185">Reference proteome</keyword>
<feature type="domain" description="GP-PDE" evidence="9">
    <location>
        <begin position="55"/>
        <end position="379"/>
    </location>
</feature>
<dbReference type="InterPro" id="IPR030395">
    <property type="entry name" value="GP_PDE_dom"/>
</dbReference>
<evidence type="ECO:0000259" key="9">
    <source>
        <dbReference type="PROSITE" id="PS51704"/>
    </source>
</evidence>
<evidence type="ECO:0000256" key="2">
    <source>
        <dbReference type="ARBA" id="ARBA00012247"/>
    </source>
</evidence>
<feature type="compositionally biased region" description="Basic and acidic residues" evidence="7">
    <location>
        <begin position="433"/>
        <end position="454"/>
    </location>
</feature>
<dbReference type="EMBL" id="BMQJ01000009">
    <property type="protein sequence ID" value="GGQ03930.1"/>
    <property type="molecule type" value="Genomic_DNA"/>
</dbReference>
<dbReference type="PANTHER" id="PTHR43620:SF7">
    <property type="entry name" value="GLYCEROPHOSPHODIESTER PHOSPHODIESTERASE GDPD5-RELATED"/>
    <property type="match status" value="1"/>
</dbReference>
<feature type="chain" id="PRO_5045671872" description="glycerophosphodiester phosphodiesterase" evidence="8">
    <location>
        <begin position="21"/>
        <end position="454"/>
    </location>
</feature>
<accession>A0ABQ2QY28</accession>
<comment type="catalytic activity">
    <reaction evidence="6">
        <text>a sn-glycero-3-phosphodiester + H2O = an alcohol + sn-glycerol 3-phosphate + H(+)</text>
        <dbReference type="Rhea" id="RHEA:12969"/>
        <dbReference type="ChEBI" id="CHEBI:15377"/>
        <dbReference type="ChEBI" id="CHEBI:15378"/>
        <dbReference type="ChEBI" id="CHEBI:30879"/>
        <dbReference type="ChEBI" id="CHEBI:57597"/>
        <dbReference type="ChEBI" id="CHEBI:83408"/>
        <dbReference type="EC" id="3.1.4.46"/>
    </reaction>
</comment>
<name>A0ABQ2QY28_9ACTN</name>
<dbReference type="Pfam" id="PF03009">
    <property type="entry name" value="GDPD"/>
    <property type="match status" value="1"/>
</dbReference>
<sequence>MPSRTRGGLLAMLAGGTALAALYGAHPAADRPPVTAPAPAPAPGPGRSACADGTPIVIAHRGASALRPEHTLLAYDLAIGTGADYIECDLVSTRDHVLVARHENELSQTTDVALHPEFAARRTTKVVNGRPRTGWFTEDFTLAELRTLRARERCPGQRPGSAAYDGLDRIPTLDEIVRLAQRRGAGLHIETKIPSYFASIGLPLEEPLLATLARYGWDDATDPVFIQSFETGNLRKLHAMTRLRLIQFIADAGAPYDLVAAGDPRTYDDMVTPAGLREIARYADGVGVVTRRIVPRGPHGRSLPSTSLVADAHAAGLLVHVSTVRAQNGRLPAEYRRGDRRDPRYRSLPGDAAGWLDRLCRLGVDGIFADDPGVARAGLDLARATHPAAIRPTGAGGGATRAAGTAGAVGAVGVTVTRDVGIRVTGTRTSGTRADEDPLERDGSRRRWADTITA</sequence>
<comment type="caution">
    <text evidence="10">The sequence shown here is derived from an EMBL/GenBank/DDBJ whole genome shotgun (WGS) entry which is preliminary data.</text>
</comment>
<feature type="region of interest" description="Disordered" evidence="7">
    <location>
        <begin position="425"/>
        <end position="454"/>
    </location>
</feature>
<dbReference type="PROSITE" id="PS51704">
    <property type="entry name" value="GP_PDE"/>
    <property type="match status" value="1"/>
</dbReference>
<keyword evidence="5" id="KW-0378">Hydrolase</keyword>
<evidence type="ECO:0000256" key="7">
    <source>
        <dbReference type="SAM" id="MobiDB-lite"/>
    </source>
</evidence>
<keyword evidence="3 8" id="KW-0732">Signal</keyword>
<evidence type="ECO:0000313" key="10">
    <source>
        <dbReference type="EMBL" id="GGQ03930.1"/>
    </source>
</evidence>
<reference evidence="11" key="1">
    <citation type="journal article" date="2019" name="Int. J. Syst. Evol. Microbiol.">
        <title>The Global Catalogue of Microorganisms (GCM) 10K type strain sequencing project: providing services to taxonomists for standard genome sequencing and annotation.</title>
        <authorList>
            <consortium name="The Broad Institute Genomics Platform"/>
            <consortium name="The Broad Institute Genome Sequencing Center for Infectious Disease"/>
            <person name="Wu L."/>
            <person name="Ma J."/>
        </authorList>
    </citation>
    <scope>NUCLEOTIDE SEQUENCE [LARGE SCALE GENOMIC DNA]</scope>
    <source>
        <strain evidence="11">JCM 3115</strain>
    </source>
</reference>
<keyword evidence="4" id="KW-0319">Glycerol metabolism</keyword>
<evidence type="ECO:0000256" key="4">
    <source>
        <dbReference type="ARBA" id="ARBA00022798"/>
    </source>
</evidence>
<dbReference type="SUPFAM" id="SSF51695">
    <property type="entry name" value="PLC-like phosphodiesterases"/>
    <property type="match status" value="1"/>
</dbReference>
<feature type="signal peptide" evidence="8">
    <location>
        <begin position="1"/>
        <end position="20"/>
    </location>
</feature>
<evidence type="ECO:0000256" key="3">
    <source>
        <dbReference type="ARBA" id="ARBA00022729"/>
    </source>
</evidence>
<dbReference type="InterPro" id="IPR017946">
    <property type="entry name" value="PLC-like_Pdiesterase_TIM-brl"/>
</dbReference>
<dbReference type="Gene3D" id="3.20.20.190">
    <property type="entry name" value="Phosphatidylinositol (PI) phosphodiesterase"/>
    <property type="match status" value="1"/>
</dbReference>
<dbReference type="RefSeq" id="WP_189247771.1">
    <property type="nucleotide sequence ID" value="NZ_BMQJ01000009.1"/>
</dbReference>
<dbReference type="EC" id="3.1.4.46" evidence="2"/>
<organism evidence="10 11">
    <name type="scientific">Streptosporangium pseudovulgare</name>
    <dbReference type="NCBI Taxonomy" id="35765"/>
    <lineage>
        <taxon>Bacteria</taxon>
        <taxon>Bacillati</taxon>
        <taxon>Actinomycetota</taxon>
        <taxon>Actinomycetes</taxon>
        <taxon>Streptosporangiales</taxon>
        <taxon>Streptosporangiaceae</taxon>
        <taxon>Streptosporangium</taxon>
    </lineage>
</organism>
<protein>
    <recommendedName>
        <fullName evidence="2">glycerophosphodiester phosphodiesterase</fullName>
        <ecNumber evidence="2">3.1.4.46</ecNumber>
    </recommendedName>
</protein>
<evidence type="ECO:0000256" key="5">
    <source>
        <dbReference type="ARBA" id="ARBA00022801"/>
    </source>
</evidence>